<protein>
    <submittedName>
        <fullName evidence="1">Uncharacterized protein</fullName>
    </submittedName>
</protein>
<evidence type="ECO:0000313" key="2">
    <source>
        <dbReference type="Proteomes" id="UP000825701"/>
    </source>
</evidence>
<dbReference type="KEGG" id="cmet:K6K41_11930"/>
<dbReference type="AlphaFoldDB" id="A0A9E6UP66"/>
<dbReference type="RefSeq" id="WP_261405317.1">
    <property type="nucleotide sequence ID" value="NZ_CP081869.1"/>
</dbReference>
<reference evidence="1" key="1">
    <citation type="submission" date="2021-08" db="EMBL/GenBank/DDBJ databases">
        <authorList>
            <person name="Zhang H."/>
            <person name="Xu M."/>
            <person name="Yu Z."/>
            <person name="Yang L."/>
            <person name="Cai Y."/>
        </authorList>
    </citation>
    <scope>NUCLEOTIDE SEQUENCE</scope>
    <source>
        <strain evidence="1">CHL1</strain>
    </source>
</reference>
<organism evidence="1 2">
    <name type="scientific">Chenggangzhangella methanolivorans</name>
    <dbReference type="NCBI Taxonomy" id="1437009"/>
    <lineage>
        <taxon>Bacteria</taxon>
        <taxon>Pseudomonadati</taxon>
        <taxon>Pseudomonadota</taxon>
        <taxon>Alphaproteobacteria</taxon>
        <taxon>Hyphomicrobiales</taxon>
        <taxon>Methylopilaceae</taxon>
        <taxon>Chenggangzhangella</taxon>
    </lineage>
</organism>
<proteinExistence type="predicted"/>
<evidence type="ECO:0000313" key="1">
    <source>
        <dbReference type="EMBL" id="QZO01951.1"/>
    </source>
</evidence>
<accession>A0A9E6UP66</accession>
<gene>
    <name evidence="1" type="ORF">K6K41_11930</name>
</gene>
<name>A0A9E6UP66_9HYPH</name>
<sequence length="83" mass="9084">MDARGRRDDVPAGHRIGLIGPDSAKNSAVLKILSGVDDPDKGAIRRVGTTCWPLDYTNFIEPKATVNQNAKLPRTGLWSIRSR</sequence>
<dbReference type="EMBL" id="CP081869">
    <property type="protein sequence ID" value="QZO01951.1"/>
    <property type="molecule type" value="Genomic_DNA"/>
</dbReference>
<keyword evidence="2" id="KW-1185">Reference proteome</keyword>
<dbReference type="Proteomes" id="UP000825701">
    <property type="component" value="Chromosome"/>
</dbReference>